<reference evidence="1 2" key="1">
    <citation type="submission" date="2021-03" db="EMBL/GenBank/DDBJ databases">
        <title>Sequencing the genomes of 1000 actinobacteria strains.</title>
        <authorList>
            <person name="Klenk H.-P."/>
        </authorList>
    </citation>
    <scope>NUCLEOTIDE SEQUENCE [LARGE SCALE GENOMIC DNA]</scope>
    <source>
        <strain evidence="1 2">DSM 15454</strain>
    </source>
</reference>
<dbReference type="Gene3D" id="3.30.70.1280">
    <property type="entry name" value="SP0830-like domains"/>
    <property type="match status" value="1"/>
</dbReference>
<dbReference type="PANTHER" id="PTHR36439">
    <property type="entry name" value="BLL4334 PROTEIN"/>
    <property type="match status" value="1"/>
</dbReference>
<name>A0ABS4WC38_9MICC</name>
<evidence type="ECO:0000313" key="2">
    <source>
        <dbReference type="Proteomes" id="UP000766570"/>
    </source>
</evidence>
<dbReference type="Pfam" id="PF08002">
    <property type="entry name" value="DUF1697"/>
    <property type="match status" value="1"/>
</dbReference>
<dbReference type="SUPFAM" id="SSF160379">
    <property type="entry name" value="SP0830-like"/>
    <property type="match status" value="1"/>
</dbReference>
<dbReference type="RefSeq" id="WP_209906684.1">
    <property type="nucleotide sequence ID" value="NZ_BAAAMI010000005.1"/>
</dbReference>
<keyword evidence="2" id="KW-1185">Reference proteome</keyword>
<comment type="caution">
    <text evidence="1">The sequence shown here is derived from an EMBL/GenBank/DDBJ whole genome shotgun (WGS) entry which is preliminary data.</text>
</comment>
<dbReference type="PANTHER" id="PTHR36439:SF1">
    <property type="entry name" value="DUF1697 DOMAIN-CONTAINING PROTEIN"/>
    <property type="match status" value="1"/>
</dbReference>
<evidence type="ECO:0000313" key="1">
    <source>
        <dbReference type="EMBL" id="MBP2373508.1"/>
    </source>
</evidence>
<organism evidence="1 2">
    <name type="scientific">Paeniglutamicibacter psychrophenolicus</name>
    <dbReference type="NCBI Taxonomy" id="257454"/>
    <lineage>
        <taxon>Bacteria</taxon>
        <taxon>Bacillati</taxon>
        <taxon>Actinomycetota</taxon>
        <taxon>Actinomycetes</taxon>
        <taxon>Micrococcales</taxon>
        <taxon>Micrococcaceae</taxon>
        <taxon>Paeniglutamicibacter</taxon>
    </lineage>
</organism>
<accession>A0ABS4WC38</accession>
<dbReference type="EMBL" id="JAGIOE010000001">
    <property type="protein sequence ID" value="MBP2373508.1"/>
    <property type="molecule type" value="Genomic_DNA"/>
</dbReference>
<dbReference type="PIRSF" id="PIRSF008502">
    <property type="entry name" value="UCP008502"/>
    <property type="match status" value="1"/>
</dbReference>
<dbReference type="InterPro" id="IPR012545">
    <property type="entry name" value="DUF1697"/>
</dbReference>
<gene>
    <name evidence="1" type="ORF">JOF46_001420</name>
</gene>
<sequence>MIFYAVFLRGVNVGGVKVLMKDLAALLQEAGFAPVKTLLASGNVVVGADESDPSRVKERIEQALLEHYGRDIGVIVQDGDQLESITENYPFESPDDGVQRHRYLVFTPGDRDAGEILGSAPAPGDSERVAQLGSCICWEVPRGDSLGTPLAKHFAKVASSTLVTTRNMNTVNKVLVALRVLAR</sequence>
<proteinExistence type="predicted"/>
<protein>
    <submittedName>
        <fullName evidence="1">Uncharacterized protein (DUF1697 family)</fullName>
    </submittedName>
</protein>
<dbReference type="Proteomes" id="UP000766570">
    <property type="component" value="Unassembled WGS sequence"/>
</dbReference>